<dbReference type="Proteomes" id="UP000815325">
    <property type="component" value="Unassembled WGS sequence"/>
</dbReference>
<proteinExistence type="predicted"/>
<evidence type="ECO:0008006" key="3">
    <source>
        <dbReference type="Google" id="ProtNLM"/>
    </source>
</evidence>
<evidence type="ECO:0000313" key="2">
    <source>
        <dbReference type="Proteomes" id="UP000815325"/>
    </source>
</evidence>
<keyword evidence="2" id="KW-1185">Reference proteome</keyword>
<reference evidence="1" key="1">
    <citation type="submission" date="2017-08" db="EMBL/GenBank/DDBJ databases">
        <authorList>
            <person name="Polle J.E."/>
            <person name="Barry K."/>
            <person name="Cushman J."/>
            <person name="Schmutz J."/>
            <person name="Tran D."/>
            <person name="Hathwaick L.T."/>
            <person name="Yim W.C."/>
            <person name="Jenkins J."/>
            <person name="Mckie-Krisberg Z.M."/>
            <person name="Prochnik S."/>
            <person name="Lindquist E."/>
            <person name="Dockter R.B."/>
            <person name="Adam C."/>
            <person name="Molina H."/>
            <person name="Bunkerborg J."/>
            <person name="Jin E."/>
            <person name="Buchheim M."/>
            <person name="Magnuson J."/>
        </authorList>
    </citation>
    <scope>NUCLEOTIDE SEQUENCE</scope>
    <source>
        <strain evidence="1">CCAP 19/18</strain>
    </source>
</reference>
<protein>
    <recommendedName>
        <fullName evidence="3">Encoded protein</fullName>
    </recommendedName>
</protein>
<name>A0ABQ7GS47_DUNSA</name>
<accession>A0ABQ7GS47</accession>
<comment type="caution">
    <text evidence="1">The sequence shown here is derived from an EMBL/GenBank/DDBJ whole genome shotgun (WGS) entry which is preliminary data.</text>
</comment>
<dbReference type="EMBL" id="MU069616">
    <property type="protein sequence ID" value="KAF5837442.1"/>
    <property type="molecule type" value="Genomic_DNA"/>
</dbReference>
<gene>
    <name evidence="1" type="ORF">DUNSADRAFT_4422</name>
</gene>
<evidence type="ECO:0000313" key="1">
    <source>
        <dbReference type="EMBL" id="KAF5837442.1"/>
    </source>
</evidence>
<organism evidence="1 2">
    <name type="scientific">Dunaliella salina</name>
    <name type="common">Green alga</name>
    <name type="synonym">Protococcus salinus</name>
    <dbReference type="NCBI Taxonomy" id="3046"/>
    <lineage>
        <taxon>Eukaryota</taxon>
        <taxon>Viridiplantae</taxon>
        <taxon>Chlorophyta</taxon>
        <taxon>core chlorophytes</taxon>
        <taxon>Chlorophyceae</taxon>
        <taxon>CS clade</taxon>
        <taxon>Chlamydomonadales</taxon>
        <taxon>Dunaliellaceae</taxon>
        <taxon>Dunaliella</taxon>
    </lineage>
</organism>
<sequence length="143" mass="16358">MQNAHMKKSFSPHQHPINIGKRPAEQALAPPKRSVFTDHAIRQASFHPSIHPWGPTHANSCYRRIVTHRFPGSEPLQTPTPFEATVCFTRQECWRAECSCLNHKPWHATQTSNHRQTGKRRSSWSTIVCDRQKKSLPLTSSLS</sequence>